<evidence type="ECO:0000313" key="10">
    <source>
        <dbReference type="Proteomes" id="UP000316968"/>
    </source>
</evidence>
<dbReference type="InterPro" id="IPR016160">
    <property type="entry name" value="Ald_DH_CS_CYS"/>
</dbReference>
<dbReference type="InterPro" id="IPR016161">
    <property type="entry name" value="Ald_DH/histidinol_DH"/>
</dbReference>
<dbReference type="PANTHER" id="PTHR43570:SF16">
    <property type="entry name" value="ALDEHYDE DEHYDROGENASE TYPE III, ISOFORM Q"/>
    <property type="match status" value="1"/>
</dbReference>
<dbReference type="PROSITE" id="PS00070">
    <property type="entry name" value="ALDEHYDE_DEHYDR_CYS"/>
    <property type="match status" value="1"/>
</dbReference>
<dbReference type="Gene3D" id="3.40.605.10">
    <property type="entry name" value="Aldehyde Dehydrogenase, Chain A, domain 1"/>
    <property type="match status" value="1"/>
</dbReference>
<dbReference type="CDD" id="cd07136">
    <property type="entry name" value="ALDH_YwdH-P39616"/>
    <property type="match status" value="1"/>
</dbReference>
<evidence type="ECO:0000256" key="5">
    <source>
        <dbReference type="PIRSR" id="PIRSR036492-1"/>
    </source>
</evidence>
<evidence type="ECO:0000256" key="6">
    <source>
        <dbReference type="PROSITE-ProRule" id="PRU10007"/>
    </source>
</evidence>
<accession>A0A4Y6URI5</accession>
<evidence type="ECO:0000259" key="8">
    <source>
        <dbReference type="Pfam" id="PF00171"/>
    </source>
</evidence>
<dbReference type="AlphaFoldDB" id="A0A4Y6URI5"/>
<evidence type="ECO:0000256" key="4">
    <source>
        <dbReference type="PIRNR" id="PIRNR036492"/>
    </source>
</evidence>
<dbReference type="PIRSF" id="PIRSF036492">
    <property type="entry name" value="ALDH"/>
    <property type="match status" value="1"/>
</dbReference>
<dbReference type="GO" id="GO:0005737">
    <property type="term" value="C:cytoplasm"/>
    <property type="evidence" value="ECO:0007669"/>
    <property type="project" value="TreeGrafter"/>
</dbReference>
<evidence type="ECO:0000256" key="7">
    <source>
        <dbReference type="RuleBase" id="RU003345"/>
    </source>
</evidence>
<sequence>MIAKDTIAKEWNSEEVTQMLEEHRAFYDTDRTRSYKFRIRRLEKLKAAIQRYEPALIEALQADLGKPAFEAYTTEIGFVLNSISEISKELYRWSKPQRVATPITLAGASSFVINEPYGTVLIIGPFNYPFQLVMEPLVGAIATGNCAVIKMSDSTPNVSLVVKQLLADVFEDHYVRVIDGGKDTVNALINSPFDYIFFTGSTEVGRIVAQAAAKQLIPVTLELGGKSPAIVDKQADLRMAAKRIVWGKLVNAGQTCIAPDYVLVHESKKIQLLIALKNAIREFLGEDMWSSPDFGRIINHRHFDRLTDILEKDKDKIVFGGSGDRDTKFIEPTLLDIDSWDAASMQEELFGPLLPVLTYTDLNDAIRQVNAHPRPLSLYLFTTDEEVQDRVLEKVPFGGGCINDTLLHVSNPHLPFGGTGASGTGSYHGLHSLRTFSHQKSILKRPSAESGTTLFFPPYGEEQMQLAKKMLK</sequence>
<dbReference type="EMBL" id="CP041217">
    <property type="protein sequence ID" value="QDH20272.1"/>
    <property type="molecule type" value="Genomic_DNA"/>
</dbReference>
<dbReference type="GO" id="GO:0006081">
    <property type="term" value="P:aldehyde metabolic process"/>
    <property type="evidence" value="ECO:0007669"/>
    <property type="project" value="InterPro"/>
</dbReference>
<feature type="active site" evidence="5 6">
    <location>
        <position position="222"/>
    </location>
</feature>
<feature type="active site" evidence="5">
    <location>
        <position position="256"/>
    </location>
</feature>
<keyword evidence="3" id="KW-0520">NAD</keyword>
<dbReference type="InterPro" id="IPR016162">
    <property type="entry name" value="Ald_DH_N"/>
</dbReference>
<dbReference type="Gene3D" id="3.40.309.10">
    <property type="entry name" value="Aldehyde Dehydrogenase, Chain A, domain 2"/>
    <property type="match status" value="1"/>
</dbReference>
<evidence type="ECO:0000313" key="9">
    <source>
        <dbReference type="EMBL" id="QDH20272.1"/>
    </source>
</evidence>
<reference evidence="9 10" key="1">
    <citation type="submission" date="2019-06" db="EMBL/GenBank/DDBJ databases">
        <title>Saccharibacillus brassicae sp. nov., an endophytic bacterium isolated from Chinese cabbage seeds (Brassica pekinensis).</title>
        <authorList>
            <person name="Jiang L."/>
            <person name="Lee J."/>
            <person name="Kim S.W."/>
        </authorList>
    </citation>
    <scope>NUCLEOTIDE SEQUENCE [LARGE SCALE GENOMIC DNA]</scope>
    <source>
        <strain evidence="10">KCTC 43072 / ATSA2</strain>
    </source>
</reference>
<evidence type="ECO:0000256" key="2">
    <source>
        <dbReference type="ARBA" id="ARBA00023002"/>
    </source>
</evidence>
<dbReference type="InterPro" id="IPR015590">
    <property type="entry name" value="Aldehyde_DH_dom"/>
</dbReference>
<dbReference type="KEGG" id="saca:FFV09_04990"/>
<dbReference type="FunFam" id="3.40.309.10:FF:000025">
    <property type="entry name" value="Aldehyde dehydrogenase"/>
    <property type="match status" value="1"/>
</dbReference>
<gene>
    <name evidence="9" type="ORF">FFV09_04990</name>
</gene>
<name>A0A4Y6URI5_SACBS</name>
<dbReference type="PROSITE" id="PS00687">
    <property type="entry name" value="ALDEHYDE_DEHYDR_GLU"/>
    <property type="match status" value="1"/>
</dbReference>
<keyword evidence="10" id="KW-1185">Reference proteome</keyword>
<dbReference type="Pfam" id="PF00171">
    <property type="entry name" value="Aldedh"/>
    <property type="match status" value="1"/>
</dbReference>
<dbReference type="GO" id="GO:0004029">
    <property type="term" value="F:aldehyde dehydrogenase (NAD+) activity"/>
    <property type="evidence" value="ECO:0007669"/>
    <property type="project" value="TreeGrafter"/>
</dbReference>
<dbReference type="OrthoDB" id="9762913at2"/>
<organism evidence="9 10">
    <name type="scientific">Saccharibacillus brassicae</name>
    <dbReference type="NCBI Taxonomy" id="2583377"/>
    <lineage>
        <taxon>Bacteria</taxon>
        <taxon>Bacillati</taxon>
        <taxon>Bacillota</taxon>
        <taxon>Bacilli</taxon>
        <taxon>Bacillales</taxon>
        <taxon>Paenibacillaceae</taxon>
        <taxon>Saccharibacillus</taxon>
    </lineage>
</organism>
<dbReference type="FunFam" id="3.40.605.10:FF:000004">
    <property type="entry name" value="Aldehyde dehydrogenase"/>
    <property type="match status" value="1"/>
</dbReference>
<dbReference type="InterPro" id="IPR029510">
    <property type="entry name" value="Ald_DH_CS_GLU"/>
</dbReference>
<dbReference type="InterPro" id="IPR016163">
    <property type="entry name" value="Ald_DH_C"/>
</dbReference>
<dbReference type="InterPro" id="IPR012394">
    <property type="entry name" value="Aldehyde_DH_NAD(P)"/>
</dbReference>
<evidence type="ECO:0000256" key="3">
    <source>
        <dbReference type="ARBA" id="ARBA00023027"/>
    </source>
</evidence>
<feature type="domain" description="Aldehyde dehydrogenase" evidence="8">
    <location>
        <begin position="11"/>
        <end position="442"/>
    </location>
</feature>
<keyword evidence="2 4" id="KW-0560">Oxidoreductase</keyword>
<protein>
    <recommendedName>
        <fullName evidence="4">Aldehyde dehydrogenase</fullName>
    </recommendedName>
</protein>
<dbReference type="RefSeq" id="WP_141446658.1">
    <property type="nucleotide sequence ID" value="NZ_CP041217.1"/>
</dbReference>
<proteinExistence type="inferred from homology"/>
<dbReference type="Proteomes" id="UP000316968">
    <property type="component" value="Chromosome"/>
</dbReference>
<comment type="similarity">
    <text evidence="1 4 7">Belongs to the aldehyde dehydrogenase family.</text>
</comment>
<dbReference type="SUPFAM" id="SSF53720">
    <property type="entry name" value="ALDH-like"/>
    <property type="match status" value="1"/>
</dbReference>
<evidence type="ECO:0000256" key="1">
    <source>
        <dbReference type="ARBA" id="ARBA00009986"/>
    </source>
</evidence>
<dbReference type="PANTHER" id="PTHR43570">
    <property type="entry name" value="ALDEHYDE DEHYDROGENASE"/>
    <property type="match status" value="1"/>
</dbReference>